<keyword evidence="5" id="KW-1185">Reference proteome</keyword>
<dbReference type="Proteomes" id="UP001353858">
    <property type="component" value="Unassembled WGS sequence"/>
</dbReference>
<dbReference type="InterPro" id="IPR000742">
    <property type="entry name" value="EGF"/>
</dbReference>
<accession>A0AAN7SN25</accession>
<proteinExistence type="predicted"/>
<evidence type="ECO:0000256" key="1">
    <source>
        <dbReference type="PROSITE-ProRule" id="PRU00076"/>
    </source>
</evidence>
<dbReference type="SUPFAM" id="SSF57196">
    <property type="entry name" value="EGF/Laminin"/>
    <property type="match status" value="1"/>
</dbReference>
<feature type="chain" id="PRO_5042952817" description="EGF-like domain-containing protein" evidence="2">
    <location>
        <begin position="19"/>
        <end position="121"/>
    </location>
</feature>
<feature type="signal peptide" evidence="2">
    <location>
        <begin position="1"/>
        <end position="18"/>
    </location>
</feature>
<comment type="caution">
    <text evidence="4">The sequence shown here is derived from an EMBL/GenBank/DDBJ whole genome shotgun (WGS) entry which is preliminary data.</text>
</comment>
<keyword evidence="1" id="KW-1015">Disulfide bond</keyword>
<comment type="caution">
    <text evidence="1">Lacks conserved residue(s) required for the propagation of feature annotation.</text>
</comment>
<dbReference type="Gene3D" id="2.10.25.10">
    <property type="entry name" value="Laminin"/>
    <property type="match status" value="1"/>
</dbReference>
<dbReference type="PROSITE" id="PS50026">
    <property type="entry name" value="EGF_3"/>
    <property type="match status" value="1"/>
</dbReference>
<dbReference type="AlphaFoldDB" id="A0AAN7SN25"/>
<feature type="domain" description="EGF-like" evidence="3">
    <location>
        <begin position="61"/>
        <end position="100"/>
    </location>
</feature>
<name>A0AAN7SN25_9COLE</name>
<dbReference type="Pfam" id="PF00008">
    <property type="entry name" value="EGF"/>
    <property type="match status" value="1"/>
</dbReference>
<evidence type="ECO:0000259" key="3">
    <source>
        <dbReference type="PROSITE" id="PS50026"/>
    </source>
</evidence>
<feature type="disulfide bond" evidence="1">
    <location>
        <begin position="70"/>
        <end position="87"/>
    </location>
</feature>
<gene>
    <name evidence="4" type="ORF">RN001_009914</name>
</gene>
<dbReference type="EMBL" id="JARPUR010000004">
    <property type="protein sequence ID" value="KAK4877408.1"/>
    <property type="molecule type" value="Genomic_DNA"/>
</dbReference>
<organism evidence="4 5">
    <name type="scientific">Aquatica leii</name>
    <dbReference type="NCBI Taxonomy" id="1421715"/>
    <lineage>
        <taxon>Eukaryota</taxon>
        <taxon>Metazoa</taxon>
        <taxon>Ecdysozoa</taxon>
        <taxon>Arthropoda</taxon>
        <taxon>Hexapoda</taxon>
        <taxon>Insecta</taxon>
        <taxon>Pterygota</taxon>
        <taxon>Neoptera</taxon>
        <taxon>Endopterygota</taxon>
        <taxon>Coleoptera</taxon>
        <taxon>Polyphaga</taxon>
        <taxon>Elateriformia</taxon>
        <taxon>Elateroidea</taxon>
        <taxon>Lampyridae</taxon>
        <taxon>Luciolinae</taxon>
        <taxon>Aquatica</taxon>
    </lineage>
</organism>
<reference evidence="5" key="1">
    <citation type="submission" date="2023-01" db="EMBL/GenBank/DDBJ databases">
        <title>Key to firefly adult light organ development and bioluminescence: homeobox transcription factors regulate luciferase expression and transportation to peroxisome.</title>
        <authorList>
            <person name="Fu X."/>
        </authorList>
    </citation>
    <scope>NUCLEOTIDE SEQUENCE [LARGE SCALE GENOMIC DNA]</scope>
</reference>
<protein>
    <recommendedName>
        <fullName evidence="3">EGF-like domain-containing protein</fullName>
    </recommendedName>
</protein>
<evidence type="ECO:0000256" key="2">
    <source>
        <dbReference type="SAM" id="SignalP"/>
    </source>
</evidence>
<sequence>MILKLFIFVVVCTQLVYACDMDQIRQGCRIKNRACSCGSGCIGEYRYDNIQECQNALRGKRGNACSPNPCLHGGSCLQISHQPGYKCRCEGTGYFGMRCNRACPSAGNARDQVFPYECIVI</sequence>
<evidence type="ECO:0000313" key="4">
    <source>
        <dbReference type="EMBL" id="KAK4877408.1"/>
    </source>
</evidence>
<keyword evidence="1" id="KW-0245">EGF-like domain</keyword>
<keyword evidence="2" id="KW-0732">Signal</keyword>
<evidence type="ECO:0000313" key="5">
    <source>
        <dbReference type="Proteomes" id="UP001353858"/>
    </source>
</evidence>
<dbReference type="PROSITE" id="PS51257">
    <property type="entry name" value="PROKAR_LIPOPROTEIN"/>
    <property type="match status" value="1"/>
</dbReference>